<proteinExistence type="predicted"/>
<name>W9GQV4_9PROT</name>
<sequence>MNCPNTIQQAVSSLVGCAPYGDGFLVHTTCLYPSNDVVQVIVRGGANEFTVSDNGGAIAAIEAAGVDLIAGGKSLRKYIQTQGLKVERGAISSPKVSAEQLPVAILLVANASQEAAHREMESRKLKPTRDFKHMVETLLLQRFPDRTEKHLTVVGESTKQYKFDYAVRSADGRVLLVDAVTPDYSSIASAVLANLDVRNLNDDHFVQRIVYDDRMPWKAEDIVLLHNGAPTIPYSEFSHSLDRLAA</sequence>
<comment type="caution">
    <text evidence="1">The sequence shown here is derived from an EMBL/GenBank/DDBJ whole genome shotgun (WGS) entry which is preliminary data.</text>
</comment>
<organism evidence="1 2">
    <name type="scientific">Skermanella stibiiresistens SB22</name>
    <dbReference type="NCBI Taxonomy" id="1385369"/>
    <lineage>
        <taxon>Bacteria</taxon>
        <taxon>Pseudomonadati</taxon>
        <taxon>Pseudomonadota</taxon>
        <taxon>Alphaproteobacteria</taxon>
        <taxon>Rhodospirillales</taxon>
        <taxon>Azospirillaceae</taxon>
        <taxon>Skermanella</taxon>
    </lineage>
</organism>
<dbReference type="STRING" id="1385369.N825_29580"/>
<evidence type="ECO:0000313" key="2">
    <source>
        <dbReference type="Proteomes" id="UP000019486"/>
    </source>
</evidence>
<accession>W9GQV4</accession>
<dbReference type="AlphaFoldDB" id="W9GQV4"/>
<evidence type="ECO:0000313" key="1">
    <source>
        <dbReference type="EMBL" id="EWY36109.1"/>
    </source>
</evidence>
<gene>
    <name evidence="1" type="ORF">N825_29580</name>
</gene>
<evidence type="ECO:0008006" key="3">
    <source>
        <dbReference type="Google" id="ProtNLM"/>
    </source>
</evidence>
<protein>
    <recommendedName>
        <fullName evidence="3">DUF1828 domain-containing protein</fullName>
    </recommendedName>
</protein>
<dbReference type="RefSeq" id="WP_037461251.1">
    <property type="nucleotide sequence ID" value="NZ_AVFL01000052.1"/>
</dbReference>
<dbReference type="OrthoDB" id="8480022at2"/>
<reference evidence="1 2" key="1">
    <citation type="submission" date="2013-08" db="EMBL/GenBank/DDBJ databases">
        <title>The genome sequence of Skermanella stibiiresistens.</title>
        <authorList>
            <person name="Zhu W."/>
            <person name="Wang G."/>
        </authorList>
    </citation>
    <scope>NUCLEOTIDE SEQUENCE [LARGE SCALE GENOMIC DNA]</scope>
    <source>
        <strain evidence="1 2">SB22</strain>
    </source>
</reference>
<dbReference type="EMBL" id="AVFL01000052">
    <property type="protein sequence ID" value="EWY36109.1"/>
    <property type="molecule type" value="Genomic_DNA"/>
</dbReference>
<keyword evidence="2" id="KW-1185">Reference proteome</keyword>
<dbReference type="Proteomes" id="UP000019486">
    <property type="component" value="Unassembled WGS sequence"/>
</dbReference>